<proteinExistence type="predicted"/>
<evidence type="ECO:0000313" key="1">
    <source>
        <dbReference type="EMBL" id="KAF6804010.1"/>
    </source>
</evidence>
<organism evidence="1 2">
    <name type="scientific">Colletotrichum musicola</name>
    <dbReference type="NCBI Taxonomy" id="2175873"/>
    <lineage>
        <taxon>Eukaryota</taxon>
        <taxon>Fungi</taxon>
        <taxon>Dikarya</taxon>
        <taxon>Ascomycota</taxon>
        <taxon>Pezizomycotina</taxon>
        <taxon>Sordariomycetes</taxon>
        <taxon>Hypocreomycetidae</taxon>
        <taxon>Glomerellales</taxon>
        <taxon>Glomerellaceae</taxon>
        <taxon>Colletotrichum</taxon>
        <taxon>Colletotrichum orchidearum species complex</taxon>
    </lineage>
</organism>
<comment type="caution">
    <text evidence="1">The sequence shown here is derived from an EMBL/GenBank/DDBJ whole genome shotgun (WGS) entry which is preliminary data.</text>
</comment>
<dbReference type="EMBL" id="WIGM01001160">
    <property type="protein sequence ID" value="KAF6804010.1"/>
    <property type="molecule type" value="Genomic_DNA"/>
</dbReference>
<sequence length="59" mass="7049">MSLPPPPRDWVEVTVSAYNLRWVDLRHWLLEIFKSSNAEFNEKQVRHSPFSSLPLWQGR</sequence>
<protein>
    <submittedName>
        <fullName evidence="1">Uncharacterized protein</fullName>
    </submittedName>
</protein>
<keyword evidence="2" id="KW-1185">Reference proteome</keyword>
<dbReference type="OrthoDB" id="4841159at2759"/>
<dbReference type="AlphaFoldDB" id="A0A8H6J087"/>
<gene>
    <name evidence="1" type="ORF">CMUS01_14952</name>
</gene>
<reference evidence="1" key="1">
    <citation type="journal article" date="2020" name="Phytopathology">
        <title>Genome Sequence Resources of Colletotrichum truncatum, C. plurivorum, C. musicola, and C. sojae: Four Species Pathogenic to Soybean (Glycine max).</title>
        <authorList>
            <person name="Rogerio F."/>
            <person name="Boufleur T.R."/>
            <person name="Ciampi-Guillardi M."/>
            <person name="Sukno S.A."/>
            <person name="Thon M.R."/>
            <person name="Massola Junior N.S."/>
            <person name="Baroncelli R."/>
        </authorList>
    </citation>
    <scope>NUCLEOTIDE SEQUENCE</scope>
    <source>
        <strain evidence="1">LFN0074</strain>
    </source>
</reference>
<evidence type="ECO:0000313" key="2">
    <source>
        <dbReference type="Proteomes" id="UP000639643"/>
    </source>
</evidence>
<name>A0A8H6J087_9PEZI</name>
<accession>A0A8H6J087</accession>
<dbReference type="Proteomes" id="UP000639643">
    <property type="component" value="Unassembled WGS sequence"/>
</dbReference>